<gene>
    <name evidence="6" type="ORF">GCM10007964_62620</name>
</gene>
<dbReference type="PROSITE" id="PS51677">
    <property type="entry name" value="NODB"/>
    <property type="match status" value="1"/>
</dbReference>
<dbReference type="SUPFAM" id="SSF88713">
    <property type="entry name" value="Glycoside hydrolase/deacetylase"/>
    <property type="match status" value="1"/>
</dbReference>
<feature type="transmembrane region" description="Helical" evidence="4">
    <location>
        <begin position="291"/>
        <end position="317"/>
    </location>
</feature>
<comment type="similarity">
    <text evidence="1">Belongs to the glycosyltransferase 2 family.</text>
</comment>
<feature type="transmembrane region" description="Helical" evidence="4">
    <location>
        <begin position="613"/>
        <end position="635"/>
    </location>
</feature>
<feature type="domain" description="NodB homology" evidence="5">
    <location>
        <begin position="64"/>
        <end position="251"/>
    </location>
</feature>
<dbReference type="PANTHER" id="PTHR43630:SF1">
    <property type="entry name" value="POLY-BETA-1,6-N-ACETYL-D-GLUCOSAMINE SYNTHASE"/>
    <property type="match status" value="1"/>
</dbReference>
<evidence type="ECO:0000313" key="6">
    <source>
        <dbReference type="EMBL" id="GGL12085.1"/>
    </source>
</evidence>
<keyword evidence="7" id="KW-1185">Reference proteome</keyword>
<dbReference type="InterPro" id="IPR011330">
    <property type="entry name" value="Glyco_hydro/deAcase_b/a-brl"/>
</dbReference>
<keyword evidence="4" id="KW-0812">Transmembrane</keyword>
<reference evidence="6" key="1">
    <citation type="journal article" date="2014" name="Int. J. Syst. Evol. Microbiol.">
        <title>Complete genome sequence of Corynebacterium casei LMG S-19264T (=DSM 44701T), isolated from a smear-ripened cheese.</title>
        <authorList>
            <consortium name="US DOE Joint Genome Institute (JGI-PGF)"/>
            <person name="Walter F."/>
            <person name="Albersmeier A."/>
            <person name="Kalinowski J."/>
            <person name="Ruckert C."/>
        </authorList>
    </citation>
    <scope>NUCLEOTIDE SEQUENCE</scope>
    <source>
        <strain evidence="6">JCM 13064</strain>
    </source>
</reference>
<organism evidence="6 7">
    <name type="scientific">Sphaerisporangium melleum</name>
    <dbReference type="NCBI Taxonomy" id="321316"/>
    <lineage>
        <taxon>Bacteria</taxon>
        <taxon>Bacillati</taxon>
        <taxon>Actinomycetota</taxon>
        <taxon>Actinomycetes</taxon>
        <taxon>Streptosporangiales</taxon>
        <taxon>Streptosporangiaceae</taxon>
        <taxon>Sphaerisporangium</taxon>
    </lineage>
</organism>
<evidence type="ECO:0000256" key="4">
    <source>
        <dbReference type="SAM" id="Phobius"/>
    </source>
</evidence>
<dbReference type="EMBL" id="BMNT01000043">
    <property type="protein sequence ID" value="GGL12085.1"/>
    <property type="molecule type" value="Genomic_DNA"/>
</dbReference>
<dbReference type="Pfam" id="PF01522">
    <property type="entry name" value="Polysacc_deac_1"/>
    <property type="match status" value="1"/>
</dbReference>
<dbReference type="Pfam" id="PF13641">
    <property type="entry name" value="Glyco_tranf_2_3"/>
    <property type="match status" value="1"/>
</dbReference>
<dbReference type="GO" id="GO:0016810">
    <property type="term" value="F:hydrolase activity, acting on carbon-nitrogen (but not peptide) bonds"/>
    <property type="evidence" value="ECO:0007669"/>
    <property type="project" value="InterPro"/>
</dbReference>
<keyword evidence="3 6" id="KW-0808">Transferase</keyword>
<dbReference type="Gene3D" id="3.20.20.370">
    <property type="entry name" value="Glycoside hydrolase/deacetylase"/>
    <property type="match status" value="1"/>
</dbReference>
<dbReference type="GO" id="GO:0005975">
    <property type="term" value="P:carbohydrate metabolic process"/>
    <property type="evidence" value="ECO:0007669"/>
    <property type="project" value="InterPro"/>
</dbReference>
<keyword evidence="4" id="KW-1133">Transmembrane helix</keyword>
<dbReference type="SUPFAM" id="SSF53448">
    <property type="entry name" value="Nucleotide-diphospho-sugar transferases"/>
    <property type="match status" value="1"/>
</dbReference>
<comment type="caution">
    <text evidence="6">The sequence shown here is derived from an EMBL/GenBank/DDBJ whole genome shotgun (WGS) entry which is preliminary data.</text>
</comment>
<keyword evidence="2" id="KW-0328">Glycosyltransferase</keyword>
<name>A0A917VTA8_9ACTN</name>
<reference evidence="6" key="2">
    <citation type="submission" date="2020-09" db="EMBL/GenBank/DDBJ databases">
        <authorList>
            <person name="Sun Q."/>
            <person name="Ohkuma M."/>
        </authorList>
    </citation>
    <scope>NUCLEOTIDE SEQUENCE</scope>
    <source>
        <strain evidence="6">JCM 13064</strain>
    </source>
</reference>
<protein>
    <submittedName>
        <fullName evidence="6">Bi-functional transferase/deacetylase</fullName>
    </submittedName>
</protein>
<evidence type="ECO:0000313" key="7">
    <source>
        <dbReference type="Proteomes" id="UP000645217"/>
    </source>
</evidence>
<dbReference type="GO" id="GO:0016757">
    <property type="term" value="F:glycosyltransferase activity"/>
    <property type="evidence" value="ECO:0007669"/>
    <property type="project" value="UniProtKB-KW"/>
</dbReference>
<sequence length="693" mass="74558">MGVLLLITTGALVFNGYVHGVGGEAAAVAAPSGEPSADLRRVWNGGPVLNLSGPRPESARPPARTVALTFDDGPDPRWTPLLLDVLKRHGVTATFFMVGSRIAENPGLVRRVVAEGHEIGDHSYAHADLSRIPQWRLRLEVSLTQKVLAGATGLHTRLVRPPYSAQPGAVTEEQLGTLRTLGAAGYLVALTDLDTKDWARPGTGRIVQAALPRRGRGAVVMLHDSGGDRTQTVAAVDRLLTLLAERHYRVTTLTSALGMPSAHTQAPTGDQVIGLGLGFAQRASAWFATTMAWVLAAAGVLTLARLVFFLVLAWVHVQRARGGRRRLGRAPAWVFPPPVSVIVPAYNEAAGIEATVRSLVATDYPGVMEVIVVDDGSSDGTAEIAAALGLPGVRVIRRPNGGKPAALNTGIAHASHDILVMVDGDTVFEPATIGHLVRPLADPGVGAVSGNTKVGNRRGMIGRWQHIEYVVGFNLDRRAFDLLGCMPTVPGAIGAFRRTALESVSGLSTDTLAEDTDLTMAICRTGLRVVYEENALAWTEAPTSLRQLWRQRYRWCYGTLQAMWKHRRAVAEPGPFGRRCLGYLTLFQVVLPLVAPVVDIMAVYSLLVGDPLPVVAVWAGFVLVQALTGWYALRLDHERASVLWVLPLQQFVYRQLMYLVVIQSVATAVLGVRLRWQTIRREGTFAAGSAPAS</sequence>
<evidence type="ECO:0000256" key="1">
    <source>
        <dbReference type="ARBA" id="ARBA00006739"/>
    </source>
</evidence>
<dbReference type="CDD" id="cd06423">
    <property type="entry name" value="CESA_like"/>
    <property type="match status" value="1"/>
</dbReference>
<proteinExistence type="inferred from homology"/>
<dbReference type="RefSeq" id="WP_229691623.1">
    <property type="nucleotide sequence ID" value="NZ_BMNT01000043.1"/>
</dbReference>
<keyword evidence="4" id="KW-0472">Membrane</keyword>
<evidence type="ECO:0000259" key="5">
    <source>
        <dbReference type="PROSITE" id="PS51677"/>
    </source>
</evidence>
<dbReference type="PANTHER" id="PTHR43630">
    <property type="entry name" value="POLY-BETA-1,6-N-ACETYL-D-GLUCOSAMINE SYNTHASE"/>
    <property type="match status" value="1"/>
</dbReference>
<evidence type="ECO:0000256" key="3">
    <source>
        <dbReference type="ARBA" id="ARBA00022679"/>
    </source>
</evidence>
<accession>A0A917VTA8</accession>
<feature type="transmembrane region" description="Helical" evidence="4">
    <location>
        <begin position="583"/>
        <end position="607"/>
    </location>
</feature>
<dbReference type="Gene3D" id="3.90.550.10">
    <property type="entry name" value="Spore Coat Polysaccharide Biosynthesis Protein SpsA, Chain A"/>
    <property type="match status" value="1"/>
</dbReference>
<dbReference type="InterPro" id="IPR002509">
    <property type="entry name" value="NODB_dom"/>
</dbReference>
<dbReference type="Proteomes" id="UP000645217">
    <property type="component" value="Unassembled WGS sequence"/>
</dbReference>
<evidence type="ECO:0000256" key="2">
    <source>
        <dbReference type="ARBA" id="ARBA00022676"/>
    </source>
</evidence>
<dbReference type="InterPro" id="IPR029044">
    <property type="entry name" value="Nucleotide-diphossugar_trans"/>
</dbReference>
<dbReference type="AlphaFoldDB" id="A0A917VTA8"/>